<feature type="region of interest" description="Disordered" evidence="7">
    <location>
        <begin position="207"/>
        <end position="320"/>
    </location>
</feature>
<feature type="compositionally biased region" description="Polar residues" evidence="7">
    <location>
        <begin position="416"/>
        <end position="426"/>
    </location>
</feature>
<keyword evidence="12" id="KW-1185">Reference proteome</keyword>
<dbReference type="SMART" id="SM00490">
    <property type="entry name" value="HELICc"/>
    <property type="match status" value="1"/>
</dbReference>
<feature type="compositionally biased region" description="Polar residues" evidence="7">
    <location>
        <begin position="1202"/>
        <end position="1213"/>
    </location>
</feature>
<feature type="region of interest" description="Disordered" evidence="7">
    <location>
        <begin position="1190"/>
        <end position="1215"/>
    </location>
</feature>
<evidence type="ECO:0000256" key="1">
    <source>
        <dbReference type="ARBA" id="ARBA00004123"/>
    </source>
</evidence>
<dbReference type="PROSITE" id="PS51204">
    <property type="entry name" value="HSA"/>
    <property type="match status" value="2"/>
</dbReference>
<dbReference type="Proteomes" id="UP000317650">
    <property type="component" value="Chromosome 6"/>
</dbReference>
<dbReference type="InterPro" id="IPR027417">
    <property type="entry name" value="P-loop_NTPase"/>
</dbReference>
<feature type="compositionally biased region" description="Polar residues" evidence="7">
    <location>
        <begin position="927"/>
        <end position="946"/>
    </location>
</feature>
<feature type="region of interest" description="Disordered" evidence="7">
    <location>
        <begin position="661"/>
        <end position="728"/>
    </location>
</feature>
<protein>
    <recommendedName>
        <fullName evidence="13">Chromatin structure-remodeling complex protein SYD</fullName>
    </recommendedName>
</protein>
<evidence type="ECO:0000313" key="11">
    <source>
        <dbReference type="EMBL" id="THU48891.1"/>
    </source>
</evidence>
<dbReference type="GO" id="GO:0005634">
    <property type="term" value="C:nucleus"/>
    <property type="evidence" value="ECO:0007669"/>
    <property type="project" value="UniProtKB-SubCell"/>
</dbReference>
<name>A0A4S8IKJ6_MUSBA</name>
<dbReference type="SUPFAM" id="SSF52540">
    <property type="entry name" value="P-loop containing nucleoside triphosphate hydrolases"/>
    <property type="match status" value="2"/>
</dbReference>
<feature type="compositionally biased region" description="Polar residues" evidence="7">
    <location>
        <begin position="667"/>
        <end position="696"/>
    </location>
</feature>
<feature type="compositionally biased region" description="Basic and acidic residues" evidence="7">
    <location>
        <begin position="2051"/>
        <end position="2062"/>
    </location>
</feature>
<evidence type="ECO:0000256" key="5">
    <source>
        <dbReference type="ARBA" id="ARBA00022840"/>
    </source>
</evidence>
<evidence type="ECO:0000256" key="7">
    <source>
        <dbReference type="SAM" id="MobiDB-lite"/>
    </source>
</evidence>
<dbReference type="PROSITE" id="PS51192">
    <property type="entry name" value="HELICASE_ATP_BIND_1"/>
    <property type="match status" value="1"/>
</dbReference>
<dbReference type="InterPro" id="IPR000330">
    <property type="entry name" value="SNF2_N"/>
</dbReference>
<dbReference type="GO" id="GO:0042393">
    <property type="term" value="F:histone binding"/>
    <property type="evidence" value="ECO:0007669"/>
    <property type="project" value="InterPro"/>
</dbReference>
<dbReference type="GO" id="GO:0004386">
    <property type="term" value="F:helicase activity"/>
    <property type="evidence" value="ECO:0007669"/>
    <property type="project" value="UniProtKB-KW"/>
</dbReference>
<reference evidence="11 12" key="1">
    <citation type="journal article" date="2019" name="Nat. Plants">
        <title>Genome sequencing of Musa balbisiana reveals subgenome evolution and function divergence in polyploid bananas.</title>
        <authorList>
            <person name="Yao X."/>
        </authorList>
    </citation>
    <scope>NUCLEOTIDE SEQUENCE [LARGE SCALE GENOMIC DNA]</scope>
    <source>
        <strain evidence="12">cv. DH-PKW</strain>
        <tissue evidence="11">Leaves</tissue>
    </source>
</reference>
<dbReference type="Gene3D" id="3.40.50.10810">
    <property type="entry name" value="Tandem AAA-ATPase domain"/>
    <property type="match status" value="1"/>
</dbReference>
<feature type="domain" description="Helicase ATP-binding" evidence="8">
    <location>
        <begin position="1469"/>
        <end position="1636"/>
    </location>
</feature>
<dbReference type="FunFam" id="3.40.50.10810:FF:000016">
    <property type="entry name" value="Chromatin structure-remodeling complex protein SYD"/>
    <property type="match status" value="1"/>
</dbReference>
<feature type="compositionally biased region" description="Polar residues" evidence="7">
    <location>
        <begin position="2352"/>
        <end position="2362"/>
    </location>
</feature>
<evidence type="ECO:0000259" key="8">
    <source>
        <dbReference type="PROSITE" id="PS51192"/>
    </source>
</evidence>
<evidence type="ECO:0000256" key="6">
    <source>
        <dbReference type="ARBA" id="ARBA00023242"/>
    </source>
</evidence>
<feature type="compositionally biased region" description="Polar residues" evidence="7">
    <location>
        <begin position="2063"/>
        <end position="2087"/>
    </location>
</feature>
<feature type="region of interest" description="Disordered" evidence="7">
    <location>
        <begin position="2351"/>
        <end position="2385"/>
    </location>
</feature>
<feature type="region of interest" description="Disordered" evidence="7">
    <location>
        <begin position="398"/>
        <end position="439"/>
    </location>
</feature>
<proteinExistence type="predicted"/>
<gene>
    <name evidence="11" type="ORF">C4D60_Mb06t03770</name>
</gene>
<dbReference type="InterPro" id="IPR014012">
    <property type="entry name" value="HSA_dom"/>
</dbReference>
<feature type="region of interest" description="Disordered" evidence="7">
    <location>
        <begin position="2419"/>
        <end position="2440"/>
    </location>
</feature>
<comment type="subcellular location">
    <subcellularLocation>
        <location evidence="1">Nucleus</location>
    </subcellularLocation>
</comment>
<evidence type="ECO:0000259" key="9">
    <source>
        <dbReference type="PROSITE" id="PS51194"/>
    </source>
</evidence>
<sequence length="4211" mass="464705">METRVSERSRPDSTLFSSLIESYFLKMASSQHVEVEAAKLLHKLIQESKDEPAKLAAKLYVICQHMKLSGKEQSLPYQVISRALETVINQHGLDIEALKSSRLPFAGAPQVGSSGLAKSKDKEAITNLLPTSSTDVPQKSTPVATWQVASTNPAKEETYAGPSQSYIMMKNSIAAPGTVDISSKLPGGISKMDSIGLDVQQSCLFQKASKSSEHESPASMPMEDTRSANSSERHDIAKFDNQTTKKDIKKTVPKRKRANSKVAEDSLPDSPQLSDTSAMGHNTRKGKQTDKSGRQGELKAGDQEQPNPLQHNSRLYGGAGTSFISKQDVSQAVTERMTDNMKKSNTFNQISKLPDEREVSSADRIFAMQKGGLLSSRINTFSPNYVWNQNKFALSSENSQGSGSALKEPFPGIHNESMNINNQSKVNTHDETNDSSKSMEVPTNHLHGMPAVNSGALGAFSSFGMTNMPFSAPAPYSSSSFESHDLTSKVHFPRSFENCSSSHLLDKGKDVVPVSGGKEISSSAKPATDSRIWSSAVMREGTSRFSGKAFEGQAGLSLHGQKTMEGAAMHLESSQGGGLNKEAIHQMNQDSFARSKPDGKLCGLPSSMDMNISTSAPLNNVGMNLPSQPFREQQLKQLRAQNNLMPRKLHLEIALGASLPKEDETQRWLNGSRGTDASTREMSNSHDNSGMFSRPSNMAKGPPASSSTGSIVEAESSSKDTGGPFGSHFENEVYMNPNQQSLRANQVSPVLGVGKGPKVDALFASRATFKDDASKESSVAAMVNRETCFNQPHNISQINSAGKLHLSDSHLFGVNTHPERYQSLLPVKEQSPLAVGKGYESLENVVNASKDIMFSNQVAHSEKIPASSELAITNSITNAYSGSNGLMDQSNSVIQKQSHADVYTTFATNDSIKFGNMEAVLEKSVEQDNGNQSDSSDMPTSPPKYTTSEKWIMDYQKQKLVEEQKWTLKQKKAEERIAACYEKLKEKVSSSEDISGKTKTVIELKKLQLLQLQRRLRSDFLNDFFKPITSDMDRLKSIKKHRHGRRMKQLERFEQKMKEERQKRIRERQKEFFGELETHKERLEESFKVKRERWKGFNRYVKEFHKRKERIHREKIDRIQREKINLLKNNDVEGYLRMVQDAKSDRVKQLLKETEKYLQKLGSKIRESKSMAKQFEMEMDESREFNIVENNDTTNEDDDGSDQAQEKVSSSEDISGKTKTVIELKKLQLLQLQRRLRSDFLNDFFKPITSDMDRLKSIKKHRHGRRMKQLERFEQKMKEERQKRIRERQKEFFGELETHKERLEESFKVKRERWKGFNRYVKEFHKRKERIHREKIDRIQREKINLLKNNDVEGYLRMVQDAKSDRVKQLLKETEKYLQKLGSKIRESKSMAKQFEMEMDESREFNIVENNDTTNEDDDGSDQAQHYLESNEKYYKLAHSVKESICEQPASLRGGKLREYQMNGLRWLVSLYNNHLNGILADEMGLGKTVQVIALICYLMETKNDRGPFLVVVPSSVLPGWESEMSFWAPGINKIAYSGPPEERRRLFKEMIIHQKFNVLLTTYEYLMNKHDRPKLSKIHWHYIIIDEGHRIKNASCKLNADLKHYQSSHRLLLTGTPLQNNLEELWALLNFLLPNIFNSSEDFSQWFNKPFEGNGDNNPDEALLSEEENLLIINRLHQVLRPFVLRRLKHKVENQLPEKIERLVRCEASAYQKLLMKRVEENLGSLGNYKVDSLLPKHFLPPIIRLCGKLEMLDRLLPKLKATGHRVLFFSTMTRLLDVMEEYLSWKRYRYLRLDGHTSGLDRGALVEEFNRPDSQAFIFLLSIRAGGVGVNLQAADTVDLQAQARAHRIGQKRDVLVLRLETVRTVEEQVRAAAEHKLGVANQSITAGFFDNNTSAEDRREYLESLLRESKKEEAAPVLDNDSLNDILARSESEIDIFESIDKQRRDEEMAAWQRLIQGSTDGLNPLAMPSRLVTDEDLKPFYKAMMIHESPNVSTKRKSGYLGGLDTQQYGRGKRAREVRSYGDQWTEEEFEKLCQVDSPESSPPTEISRDPCTTKEFSEPQTSDTQLSLPLQKDSSATPTEPLQQVKEPTPAKRGRGRPKRAAADASPVAAAAQSDIIIKQEMKPQTERVSASPTVPGVDSSASANTQEESVAGAPTLVPAPGPNMSVQAKRRKMQTGEAPRGRGRKQKLATSTGEVNMIVGLHGGNDVGSDKPIVAAMSLERATTDKSSGALNDPSVGYQANHELGLERVDPESVRIMTSSQEADNLRSIAPSVEMREVSTVPAAADIKAVPVGTKLSVSMDNMSSVQSKLHDDVKVGMVHAIPSGTPSTCTPTMPVAFAQDLKENAASQRVPSTDAKSNERHKSADEPDISHGGTQKAAPDWLGSAEEKLAEGNISLCSTEKIKPDMNVQLSEKRQLADKPGDSSIQSSPTVVPGNGILNISSMSRETGDANAEVQSIVAIQEMVNPNKPPDGGHDSLNSSASVIAVPLVQVQYFPAKDSSIVPPFVQRGLDKSSVTRKKAAARSGSATAACERRARLAGLKQAEMSNKADCKSKATKAVILRERQNSDSTNSPVTSRTFCSFGNKPDETEAACTQSSEVGPVCEKPDANLCNREFIPSVTEESSDDHGHKSPLVKSENSIECDMHSAVGSLNKDVGNVLRKASVTPAEVSGSSSKQDQSCKELPGDVNTSIEIEPCNSGSNAENSKLTSLEHPKLSILSSEVDKIGGTAEKPGSISDEVASNLVPTGNASQSCKEVKNDVIESESKATALIEIDRHLNVNKIPTVYSTGSAVPPTVEDTENEVVNVVEGHSNSSSKVEGMEDEAVSVSDGPSHLSYGVHLEGEQKAVGVSENPAHLSSEFEGEKKVSEHHLGAGVKNKEKDDIIMKACELQSHISSQAVEILTDLRQSDQENQHSECCLETNSSVTLGFKVIPQEKKESCIEIERTSQDQSCSNANINIDEIPASSASVIDEKVSCKDTQNVLGAFSEKTSDSTVMISSKDPVHLGVTSKEDIPDGSFVNPDYNGVRDQASIVDSLHSSLSGQMSSHLDSEQFTHTSCEDQAPPEITQVAEMSGQINVGPDVESYNDLNVSCVEDEAPTDTENGVILMQSNVDADNVIGDSVDKNSGENQTSCGDRQNQDAFCQVNVNPDVTQGKNIESVDIPYVKNDNVPTASSSGLPIEFEKQPAEEQLIVANDILVSDSVQQNTDNFGPDSIRETYGDIEETVTDLLKTDDNMKACLDVIEKVDLSDNVEAPKTDIEETETDLHNMDHNVKAPDPIQSVAGVCNVPFPDAYVDVEQKVDLSDNVEASKTNGDTEETETDLCKMDTTVKAPDLIQNLTDMCNNADFPDARIDVEQKSDLPVNLVKIDGEVPSIVQTVSDICSSQIVPEFSGEIKQRAVLVKVTCDTVCNLDLPSETCNSEHHKATEANNLAGESSIDLLNLENPVNESENRIAESIYVPNVGSITVVEVRAEVSNVEYVQPTRDSVCNLEPLSETCYSEHDEVIESENITSESSFGQLNNQNPVVETENRSEATHMPIVELTSVVEVRDELGNMEYVQPTCDARYNSEPPFETCCGEHSEVTEAMNITTESSIGKLNLQNIVVETESQNAEAIEKPSMESTSVMEVRDEVGTLECIQATCDIVCNPEPPSETCTGEHTEVTENQNAEDIDMPSMESASVMEARDEVSNLECIQATCDSNPEPSSETCHGEHHEVIEEKIIAAESTIGELNLQNPAVETENRSLEALALPNVESTSAVEVRDVVSDMEHVQVSCDTACNQNLHSERCHGEQKETTEAKNTTGEGSIGELNLQISEVESENPIVQALDVPNVEATFVVEVRDEVGIVEYVQPTYDTICNPELSSETCYSKQNELTEAKNITAESSDAKLNLQNLVVTKNKSTEVIDVPSVESAPVIEVRDELRNVVYVQPTSLIICNPEPPSGTCHGEHNEVTEANNLTAESIASELNLQNPVVETENRSLEVLDVLNVKTTTVVKTRDVVSDVESVQPTYGTMYNSEMPSESCHGEQNVVESSIGELNLQNPVVETSNQISADMDEQNEVAESSIGELNFQIPVVGTSNQISAAMDDQNEVAESSIGELDLQNPVVGTSNEISAVMDEQNEVAESSIGELNLQNPVVGTSNQIFAAMDEQNEAAESSIGELNIQNPVVGTSNQISATTDVPGLELTSVVTSKVDPSSPSPPEE</sequence>
<keyword evidence="6" id="KW-0539">Nucleus</keyword>
<dbReference type="EMBL" id="PYDT01000009">
    <property type="protein sequence ID" value="THU48891.1"/>
    <property type="molecule type" value="Genomic_DNA"/>
</dbReference>
<feature type="compositionally biased region" description="Polar residues" evidence="7">
    <location>
        <begin position="269"/>
        <end position="280"/>
    </location>
</feature>
<feature type="region of interest" description="Disordered" evidence="7">
    <location>
        <begin position="924"/>
        <end position="946"/>
    </location>
</feature>
<dbReference type="STRING" id="52838.A0A4S8IKJ6"/>
<dbReference type="InterPro" id="IPR001650">
    <property type="entry name" value="Helicase_C-like"/>
</dbReference>
<feature type="compositionally biased region" description="Basic and acidic residues" evidence="7">
    <location>
        <begin position="2363"/>
        <end position="2376"/>
    </location>
</feature>
<keyword evidence="4" id="KW-0347">Helicase</keyword>
<dbReference type="PROSITE" id="PS51194">
    <property type="entry name" value="HELICASE_CTER"/>
    <property type="match status" value="1"/>
</dbReference>
<dbReference type="InterPro" id="IPR049730">
    <property type="entry name" value="SNF2/RAD54-like_C"/>
</dbReference>
<dbReference type="Gene3D" id="3.40.50.300">
    <property type="entry name" value="P-loop containing nucleotide triphosphate hydrolases"/>
    <property type="match status" value="1"/>
</dbReference>
<evidence type="ECO:0000256" key="2">
    <source>
        <dbReference type="ARBA" id="ARBA00022741"/>
    </source>
</evidence>
<feature type="domain" description="Helicase C-terminal" evidence="9">
    <location>
        <begin position="1753"/>
        <end position="1926"/>
    </location>
</feature>
<feature type="domain" description="HSA" evidence="10">
    <location>
        <begin position="1055"/>
        <end position="1129"/>
    </location>
</feature>
<feature type="region of interest" description="Disordered" evidence="7">
    <location>
        <begin position="2037"/>
        <end position="2196"/>
    </location>
</feature>
<evidence type="ECO:0008006" key="13">
    <source>
        <dbReference type="Google" id="ProtNLM"/>
    </source>
</evidence>
<accession>A0A4S8IKJ6</accession>
<dbReference type="Pfam" id="PF00176">
    <property type="entry name" value="SNF2-rel_dom"/>
    <property type="match status" value="1"/>
</dbReference>
<dbReference type="CDD" id="cd17996">
    <property type="entry name" value="DEXHc_SMARCA2_SMARCA4"/>
    <property type="match status" value="1"/>
</dbReference>
<keyword evidence="5" id="KW-0067">ATP-binding</keyword>
<feature type="region of interest" description="Disordered" evidence="7">
    <location>
        <begin position="2671"/>
        <end position="2692"/>
    </location>
</feature>
<feature type="compositionally biased region" description="Basic and acidic residues" evidence="7">
    <location>
        <begin position="287"/>
        <end position="302"/>
    </location>
</feature>
<evidence type="ECO:0000256" key="4">
    <source>
        <dbReference type="ARBA" id="ARBA00022806"/>
    </source>
</evidence>
<comment type="caution">
    <text evidence="11">The sequence shown here is derived from an EMBL/GenBank/DDBJ whole genome shotgun (WGS) entry which is preliminary data.</text>
</comment>
<dbReference type="InterPro" id="IPR014001">
    <property type="entry name" value="Helicase_ATP-bd"/>
</dbReference>
<feature type="region of interest" description="Disordered" evidence="7">
    <location>
        <begin position="1997"/>
        <end position="2020"/>
    </location>
</feature>
<evidence type="ECO:0000313" key="12">
    <source>
        <dbReference type="Proteomes" id="UP000317650"/>
    </source>
</evidence>
<feature type="compositionally biased region" description="Polar residues" evidence="7">
    <location>
        <begin position="2145"/>
        <end position="2154"/>
    </location>
</feature>
<dbReference type="GO" id="GO:0016787">
    <property type="term" value="F:hydrolase activity"/>
    <property type="evidence" value="ECO:0007669"/>
    <property type="project" value="UniProtKB-KW"/>
</dbReference>
<organism evidence="11 12">
    <name type="scientific">Musa balbisiana</name>
    <name type="common">Banana</name>
    <dbReference type="NCBI Taxonomy" id="52838"/>
    <lineage>
        <taxon>Eukaryota</taxon>
        <taxon>Viridiplantae</taxon>
        <taxon>Streptophyta</taxon>
        <taxon>Embryophyta</taxon>
        <taxon>Tracheophyta</taxon>
        <taxon>Spermatophyta</taxon>
        <taxon>Magnoliopsida</taxon>
        <taxon>Liliopsida</taxon>
        <taxon>Zingiberales</taxon>
        <taxon>Musaceae</taxon>
        <taxon>Musa</taxon>
    </lineage>
</organism>
<evidence type="ECO:0000259" key="10">
    <source>
        <dbReference type="PROSITE" id="PS51204"/>
    </source>
</evidence>
<dbReference type="SMART" id="SM01314">
    <property type="entry name" value="SnAC"/>
    <property type="match status" value="1"/>
</dbReference>
<dbReference type="CDD" id="cd18793">
    <property type="entry name" value="SF2_C_SNF"/>
    <property type="match status" value="1"/>
</dbReference>
<feature type="compositionally biased region" description="Low complexity" evidence="7">
    <location>
        <begin position="2108"/>
        <end position="2117"/>
    </location>
</feature>
<dbReference type="SMART" id="SM00487">
    <property type="entry name" value="DEXDc"/>
    <property type="match status" value="1"/>
</dbReference>
<dbReference type="Pfam" id="PF14619">
    <property type="entry name" value="SnAC"/>
    <property type="match status" value="1"/>
</dbReference>
<dbReference type="InterPro" id="IPR038718">
    <property type="entry name" value="SNF2-like_sf"/>
</dbReference>
<feature type="compositionally biased region" description="Basic and acidic residues" evidence="7">
    <location>
        <begin position="2419"/>
        <end position="2428"/>
    </location>
</feature>
<dbReference type="GO" id="GO:0005524">
    <property type="term" value="F:ATP binding"/>
    <property type="evidence" value="ECO:0007669"/>
    <property type="project" value="UniProtKB-KW"/>
</dbReference>
<dbReference type="InterPro" id="IPR029295">
    <property type="entry name" value="SnAC"/>
</dbReference>
<dbReference type="Pfam" id="PF00271">
    <property type="entry name" value="Helicase_C"/>
    <property type="match status" value="1"/>
</dbReference>
<feature type="compositionally biased region" description="Polar residues" evidence="7">
    <location>
        <begin position="304"/>
        <end position="313"/>
    </location>
</feature>
<feature type="domain" description="HSA" evidence="10">
    <location>
        <begin position="1275"/>
        <end position="1349"/>
    </location>
</feature>
<dbReference type="PANTHER" id="PTHR10799">
    <property type="entry name" value="SNF2/RAD54 HELICASE FAMILY"/>
    <property type="match status" value="1"/>
</dbReference>
<keyword evidence="2" id="KW-0547">Nucleotide-binding</keyword>
<evidence type="ECO:0000256" key="3">
    <source>
        <dbReference type="ARBA" id="ARBA00022801"/>
    </source>
</evidence>
<feature type="compositionally biased region" description="Basic and acidic residues" evidence="7">
    <location>
        <begin position="223"/>
        <end position="250"/>
    </location>
</feature>
<keyword evidence="3" id="KW-0378">Hydrolase</keyword>